<sequence>MADVSATELVGNCLCLDFANTVAKRPESHDDWLKTMEGLLAWARMAGVLSPEASAGGGGVALSDATELRESVYRTFSAIVAQRHPDPDDVSVIMDTYAVALRMASLHREGDGHVLRWPRERSARAVLWPVAASAARLLLEGPLNRVGECPSCGWLFLDTSRNGSRRWCSMAMCGSQVKSRRYYATKNAHR</sequence>
<protein>
    <recommendedName>
        <fullName evidence="1">Zinc finger CGNR domain-containing protein</fullName>
    </recommendedName>
</protein>
<evidence type="ECO:0000313" key="2">
    <source>
        <dbReference type="EMBL" id="KAB8190628.1"/>
    </source>
</evidence>
<dbReference type="Gene3D" id="1.10.3300.10">
    <property type="entry name" value="Jann2411-like domain"/>
    <property type="match status" value="1"/>
</dbReference>
<feature type="domain" description="Zinc finger CGNR" evidence="1">
    <location>
        <begin position="145"/>
        <end position="184"/>
    </location>
</feature>
<dbReference type="Pfam" id="PF07336">
    <property type="entry name" value="ABATE"/>
    <property type="match status" value="1"/>
</dbReference>
<proteinExistence type="predicted"/>
<keyword evidence="3" id="KW-1185">Reference proteome</keyword>
<dbReference type="SUPFAM" id="SSF160904">
    <property type="entry name" value="Jann2411-like"/>
    <property type="match status" value="1"/>
</dbReference>
<dbReference type="Proteomes" id="UP000312512">
    <property type="component" value="Unassembled WGS sequence"/>
</dbReference>
<comment type="caution">
    <text evidence="2">The sequence shown here is derived from an EMBL/GenBank/DDBJ whole genome shotgun (WGS) entry which is preliminary data.</text>
</comment>
<organism evidence="2 3">
    <name type="scientific">Nonomuraea phyllanthi</name>
    <dbReference type="NCBI Taxonomy" id="2219224"/>
    <lineage>
        <taxon>Bacteria</taxon>
        <taxon>Bacillati</taxon>
        <taxon>Actinomycetota</taxon>
        <taxon>Actinomycetes</taxon>
        <taxon>Streptosporangiales</taxon>
        <taxon>Streptosporangiaceae</taxon>
        <taxon>Nonomuraea</taxon>
    </lineage>
</organism>
<evidence type="ECO:0000313" key="3">
    <source>
        <dbReference type="Proteomes" id="UP000312512"/>
    </source>
</evidence>
<dbReference type="Pfam" id="PF11706">
    <property type="entry name" value="zf-CGNR"/>
    <property type="match status" value="1"/>
</dbReference>
<dbReference type="InterPro" id="IPR023286">
    <property type="entry name" value="ABATE_dom_sf"/>
</dbReference>
<reference evidence="2 3" key="1">
    <citation type="submission" date="2019-10" db="EMBL/GenBank/DDBJ databases">
        <title>Nonomuraea sp. nov., isolated from Phyllanthus amarus.</title>
        <authorList>
            <person name="Klykleung N."/>
            <person name="Tanasupawat S."/>
        </authorList>
    </citation>
    <scope>NUCLEOTIDE SEQUENCE [LARGE SCALE GENOMIC DNA]</scope>
    <source>
        <strain evidence="2 3">PA1-10</strain>
    </source>
</reference>
<evidence type="ECO:0000259" key="1">
    <source>
        <dbReference type="Pfam" id="PF11706"/>
    </source>
</evidence>
<dbReference type="OrthoDB" id="3211108at2"/>
<gene>
    <name evidence="2" type="ORF">FH608_034505</name>
</gene>
<dbReference type="InterPro" id="IPR021005">
    <property type="entry name" value="Znf_CGNR"/>
</dbReference>
<dbReference type="PANTHER" id="PTHR35525:SF3">
    <property type="entry name" value="BLL6575 PROTEIN"/>
    <property type="match status" value="1"/>
</dbReference>
<dbReference type="AlphaFoldDB" id="A0A5C4W048"/>
<dbReference type="InterPro" id="IPR010852">
    <property type="entry name" value="ABATE"/>
</dbReference>
<dbReference type="PANTHER" id="PTHR35525">
    <property type="entry name" value="BLL6575 PROTEIN"/>
    <property type="match status" value="1"/>
</dbReference>
<accession>A0A5C4W048</accession>
<dbReference type="EMBL" id="VDLX02000015">
    <property type="protein sequence ID" value="KAB8190628.1"/>
    <property type="molecule type" value="Genomic_DNA"/>
</dbReference>
<name>A0A5C4W048_9ACTN</name>